<feature type="signal peptide" evidence="1">
    <location>
        <begin position="1"/>
        <end position="20"/>
    </location>
</feature>
<evidence type="ECO:0000313" key="2">
    <source>
        <dbReference type="EMBL" id="MEA1607897.1"/>
    </source>
</evidence>
<reference evidence="2 3" key="1">
    <citation type="submission" date="2023-12" db="EMBL/GenBank/DDBJ databases">
        <title>Pseudomonas sp. T5W1.</title>
        <authorList>
            <person name="Maltman C."/>
        </authorList>
    </citation>
    <scope>NUCLEOTIDE SEQUENCE [LARGE SCALE GENOMIC DNA]</scope>
    <source>
        <strain evidence="2 3">T5W1</strain>
    </source>
</reference>
<evidence type="ECO:0008006" key="4">
    <source>
        <dbReference type="Google" id="ProtNLM"/>
    </source>
</evidence>
<evidence type="ECO:0000313" key="3">
    <source>
        <dbReference type="Proteomes" id="UP001292571"/>
    </source>
</evidence>
<protein>
    <recommendedName>
        <fullName evidence="4">DUF4175 domain-containing protein</fullName>
    </recommendedName>
</protein>
<organism evidence="2 3">
    <name type="scientific">Pseudomonas spirodelae</name>
    <dbReference type="NCBI Taxonomy" id="3101751"/>
    <lineage>
        <taxon>Bacteria</taxon>
        <taxon>Pseudomonadati</taxon>
        <taxon>Pseudomonadota</taxon>
        <taxon>Gammaproteobacteria</taxon>
        <taxon>Pseudomonadales</taxon>
        <taxon>Pseudomonadaceae</taxon>
        <taxon>Pseudomonas</taxon>
    </lineage>
</organism>
<proteinExistence type="predicted"/>
<gene>
    <name evidence="2" type="ORF">SOP97_19025</name>
</gene>
<keyword evidence="3" id="KW-1185">Reference proteome</keyword>
<comment type="caution">
    <text evidence="2">The sequence shown here is derived from an EMBL/GenBank/DDBJ whole genome shotgun (WGS) entry which is preliminary data.</text>
</comment>
<dbReference type="RefSeq" id="WP_274088884.1">
    <property type="nucleotide sequence ID" value="NZ_JAYEET010000057.1"/>
</dbReference>
<feature type="chain" id="PRO_5047062353" description="DUF4175 domain-containing protein" evidence="1">
    <location>
        <begin position="21"/>
        <end position="142"/>
    </location>
</feature>
<evidence type="ECO:0000256" key="1">
    <source>
        <dbReference type="SAM" id="SignalP"/>
    </source>
</evidence>
<name>A0ABU5PDZ2_9PSED</name>
<sequence>MNTKQLIATLAFTFVAGAQAATPAMPGQQAADGAAAVVAPQFDAGKFDQHIKAMQAIHQQFMAARTPEERDALRQTGMAAMQDGMTMMKQMPMGGDMPMGKHMGGMGMANGMPMDCAGADRRTEMMDMMMKLMNDQQLPAKQ</sequence>
<keyword evidence="1" id="KW-0732">Signal</keyword>
<dbReference type="Proteomes" id="UP001292571">
    <property type="component" value="Unassembled WGS sequence"/>
</dbReference>
<dbReference type="EMBL" id="JAYEET010000057">
    <property type="protein sequence ID" value="MEA1607897.1"/>
    <property type="molecule type" value="Genomic_DNA"/>
</dbReference>
<accession>A0ABU5PDZ2</accession>